<dbReference type="GeneID" id="26658855"/>
<reference evidence="2" key="1">
    <citation type="journal article" date="2016" name="Environ. Microbiol.">
        <title>The complete genome of a viable archaeum isolated from 123-million-year-old rock salt.</title>
        <authorList>
            <person name="Jaakkola S.T."/>
            <person name="Pfeiffer F."/>
            <person name="Ravantti J.J."/>
            <person name="Guo Q."/>
            <person name="Liu Y."/>
            <person name="Chen X."/>
            <person name="Ma H."/>
            <person name="Yang C."/>
            <person name="Oksanen H.M."/>
            <person name="Bamford D.H."/>
        </authorList>
    </citation>
    <scope>NUCLEOTIDE SEQUENCE</scope>
    <source>
        <strain evidence="2">JI20-1</strain>
    </source>
</reference>
<organism evidence="1 2">
    <name type="scientific">Halobacterium hubeiense</name>
    <dbReference type="NCBI Taxonomy" id="1407499"/>
    <lineage>
        <taxon>Archaea</taxon>
        <taxon>Methanobacteriati</taxon>
        <taxon>Methanobacteriota</taxon>
        <taxon>Stenosarchaea group</taxon>
        <taxon>Halobacteria</taxon>
        <taxon>Halobacteriales</taxon>
        <taxon>Halobacteriaceae</taxon>
        <taxon>Halobacterium</taxon>
    </lineage>
</organism>
<dbReference type="EMBL" id="LN831302">
    <property type="protein sequence ID" value="CQH55203.1"/>
    <property type="molecule type" value="Genomic_DNA"/>
</dbReference>
<dbReference type="AlphaFoldDB" id="A0A0U5GZU8"/>
<evidence type="ECO:0000313" key="1">
    <source>
        <dbReference type="EMBL" id="CQH55203.1"/>
    </source>
</evidence>
<accession>A0A0U5GZU8</accession>
<dbReference type="RefSeq" id="WP_059058215.1">
    <property type="nucleotide sequence ID" value="NZ_LN831302.1"/>
</dbReference>
<dbReference type="KEGG" id="hhb:Hhub_2198"/>
<dbReference type="OrthoDB" id="275467at2157"/>
<evidence type="ECO:0000313" key="2">
    <source>
        <dbReference type="Proteomes" id="UP000066737"/>
    </source>
</evidence>
<proteinExistence type="predicted"/>
<dbReference type="STRING" id="1407499.HHUB_2198"/>
<protein>
    <submittedName>
        <fullName evidence="1">Uncharacterized protein</fullName>
    </submittedName>
</protein>
<gene>
    <name evidence="1" type="ORF">HHUB_2198</name>
</gene>
<dbReference type="Proteomes" id="UP000066737">
    <property type="component" value="Chromosome I"/>
</dbReference>
<name>A0A0U5GZU8_9EURY</name>
<keyword evidence="2" id="KW-1185">Reference proteome</keyword>
<sequence>MSQTEIVKHYNERWTADQDETEEQYVPEKYQLGIVVDFLETLGIDHATEQSIFSYPIDVLCANGDETIAIELKSRNVGKGIQQALRNSDYVDFSFLAVWEKDVTDRLLERVSDLPIGLLAVGADVEIVSSPDKTAQQLCRRGKVIELVKGDV</sequence>